<keyword evidence="1" id="KW-0223">Dioxygenase</keyword>
<evidence type="ECO:0000313" key="1">
    <source>
        <dbReference type="EMBL" id="QJW84077.1"/>
    </source>
</evidence>
<keyword evidence="2" id="KW-1185">Reference proteome</keyword>
<dbReference type="EMBL" id="CP053418">
    <property type="protein sequence ID" value="QJW84077.1"/>
    <property type="molecule type" value="Genomic_DNA"/>
</dbReference>
<dbReference type="InterPro" id="IPR008775">
    <property type="entry name" value="Phytyl_CoA_dOase-like"/>
</dbReference>
<proteinExistence type="predicted"/>
<dbReference type="Gene3D" id="2.60.120.620">
    <property type="entry name" value="q2cbj1_9rhob like domain"/>
    <property type="match status" value="1"/>
</dbReference>
<dbReference type="PANTHER" id="PTHR37563:SF2">
    <property type="entry name" value="PHYTANOYL-COA DIOXYGENASE FAMILY PROTEIN (AFU_ORTHOLOGUE AFUA_2G03330)"/>
    <property type="match status" value="1"/>
</dbReference>
<name>A0ABX6P3B4_9BURK</name>
<sequence>MMPGLYGEDELQEWRRRVDAVYARREAGFGQQRLAAIGDRDVARAPLLYDFEFTRMAAHPRVLALMQRVLGEWFILNVQNAIINRPSDAHHQAAWHRDLPYQNYVITRPLAISCLVTLDAFSEATGGTQVLPFTHKTEVLPSTAYISKHRLTAAAPAGSAIIFDAMLFHRAGSNGSQQVRRGVNHVYSTPILKQNYDFPRALGARADLSPALERLLGYSSQVPVDERAWRDQRAARLGVH</sequence>
<dbReference type="PANTHER" id="PTHR37563">
    <property type="entry name" value="PHYTANOYL-COA DIOXYGENASE FAMILY PROTEIN (AFU_ORTHOLOGUE AFUA_2G03330)"/>
    <property type="match status" value="1"/>
</dbReference>
<reference evidence="1 2" key="1">
    <citation type="submission" date="2020-05" db="EMBL/GenBank/DDBJ databases">
        <title>Ramlibacter rhizophilus sp. nov., isolated from rhizosphere soil of national flower Mugunghwa from South Korea.</title>
        <authorList>
            <person name="Zheng-Fei Y."/>
            <person name="Huan T."/>
        </authorList>
    </citation>
    <scope>NUCLEOTIDE SEQUENCE [LARGE SCALE GENOMIC DNA]</scope>
    <source>
        <strain evidence="1 2">H242</strain>
    </source>
</reference>
<keyword evidence="1" id="KW-0560">Oxidoreductase</keyword>
<reference evidence="1 2" key="2">
    <citation type="submission" date="2020-05" db="EMBL/GenBank/DDBJ databases">
        <authorList>
            <person name="Khan S.A."/>
            <person name="Jeon C.O."/>
            <person name="Chun B.H."/>
        </authorList>
    </citation>
    <scope>NUCLEOTIDE SEQUENCE [LARGE SCALE GENOMIC DNA]</scope>
    <source>
        <strain evidence="1 2">H242</strain>
    </source>
</reference>
<dbReference type="GO" id="GO:0051213">
    <property type="term" value="F:dioxygenase activity"/>
    <property type="evidence" value="ECO:0007669"/>
    <property type="project" value="UniProtKB-KW"/>
</dbReference>
<dbReference type="Pfam" id="PF05721">
    <property type="entry name" value="PhyH"/>
    <property type="match status" value="1"/>
</dbReference>
<gene>
    <name evidence="1" type="ORF">HK414_09745</name>
</gene>
<dbReference type="SUPFAM" id="SSF51197">
    <property type="entry name" value="Clavaminate synthase-like"/>
    <property type="match status" value="1"/>
</dbReference>
<dbReference type="Proteomes" id="UP000500826">
    <property type="component" value="Chromosome"/>
</dbReference>
<accession>A0ABX6P3B4</accession>
<organism evidence="1 2">
    <name type="scientific">Ramlibacter terrae</name>
    <dbReference type="NCBI Taxonomy" id="2732511"/>
    <lineage>
        <taxon>Bacteria</taxon>
        <taxon>Pseudomonadati</taxon>
        <taxon>Pseudomonadota</taxon>
        <taxon>Betaproteobacteria</taxon>
        <taxon>Burkholderiales</taxon>
        <taxon>Comamonadaceae</taxon>
        <taxon>Ramlibacter</taxon>
    </lineage>
</organism>
<protein>
    <submittedName>
        <fullName evidence="1">Phytanoyl-CoA dioxygenase family protein</fullName>
    </submittedName>
</protein>
<evidence type="ECO:0000313" key="2">
    <source>
        <dbReference type="Proteomes" id="UP000500826"/>
    </source>
</evidence>
<dbReference type="InterPro" id="IPR051961">
    <property type="entry name" value="Fungal_Metabolite_Diox"/>
</dbReference>